<reference evidence="1" key="1">
    <citation type="submission" date="2021-01" db="EMBL/GenBank/DDBJ databases">
        <title>Marivirga aurantiaca sp. nov., isolated from intertidal surface sediments.</title>
        <authorList>
            <person name="Zhang M."/>
        </authorList>
    </citation>
    <scope>NUCLEOTIDE SEQUENCE</scope>
    <source>
        <strain evidence="1">S37H4</strain>
    </source>
</reference>
<organism evidence="1 2">
    <name type="scientific">Marivirga aurantiaca</name>
    <dbReference type="NCBI Taxonomy" id="2802615"/>
    <lineage>
        <taxon>Bacteria</taxon>
        <taxon>Pseudomonadati</taxon>
        <taxon>Bacteroidota</taxon>
        <taxon>Cytophagia</taxon>
        <taxon>Cytophagales</taxon>
        <taxon>Marivirgaceae</taxon>
        <taxon>Marivirga</taxon>
    </lineage>
</organism>
<dbReference type="RefSeq" id="WP_201431323.1">
    <property type="nucleotide sequence ID" value="NZ_JAEQBW010000004.1"/>
</dbReference>
<evidence type="ECO:0000313" key="1">
    <source>
        <dbReference type="EMBL" id="MBK6265647.1"/>
    </source>
</evidence>
<gene>
    <name evidence="1" type="ORF">JKA74_11410</name>
</gene>
<keyword evidence="2" id="KW-1185">Reference proteome</keyword>
<protein>
    <submittedName>
        <fullName evidence="1">Uncharacterized protein</fullName>
    </submittedName>
</protein>
<proteinExistence type="predicted"/>
<accession>A0A935C9K3</accession>
<name>A0A935C9K3_9BACT</name>
<dbReference type="AlphaFoldDB" id="A0A935C9K3"/>
<sequence>MSKKNSIVIHNIKNSNFRQIHVDGAHGGITPSGFINLNFYSQRGVIPKGTEFAIDESGKISEAIRDIEGSKSGIVREFELGVYMDINTCTNLKDFLEKKIEEYNKLTEGKNK</sequence>
<dbReference type="Proteomes" id="UP000611723">
    <property type="component" value="Unassembled WGS sequence"/>
</dbReference>
<dbReference type="EMBL" id="JAEQBW010000004">
    <property type="protein sequence ID" value="MBK6265647.1"/>
    <property type="molecule type" value="Genomic_DNA"/>
</dbReference>
<comment type="caution">
    <text evidence="1">The sequence shown here is derived from an EMBL/GenBank/DDBJ whole genome shotgun (WGS) entry which is preliminary data.</text>
</comment>
<evidence type="ECO:0000313" key="2">
    <source>
        <dbReference type="Proteomes" id="UP000611723"/>
    </source>
</evidence>